<keyword evidence="2" id="KW-0812">Transmembrane</keyword>
<organism evidence="3 4">
    <name type="scientific">Thamnocephalis sphaerospora</name>
    <dbReference type="NCBI Taxonomy" id="78915"/>
    <lineage>
        <taxon>Eukaryota</taxon>
        <taxon>Fungi</taxon>
        <taxon>Fungi incertae sedis</taxon>
        <taxon>Zoopagomycota</taxon>
        <taxon>Zoopagomycotina</taxon>
        <taxon>Zoopagomycetes</taxon>
        <taxon>Zoopagales</taxon>
        <taxon>Sigmoideomycetaceae</taxon>
        <taxon>Thamnocephalis</taxon>
    </lineage>
</organism>
<reference evidence="4" key="1">
    <citation type="journal article" date="2018" name="Nat. Microbiol.">
        <title>Leveraging single-cell genomics to expand the fungal tree of life.</title>
        <authorList>
            <person name="Ahrendt S.R."/>
            <person name="Quandt C.A."/>
            <person name="Ciobanu D."/>
            <person name="Clum A."/>
            <person name="Salamov A."/>
            <person name="Andreopoulos B."/>
            <person name="Cheng J.F."/>
            <person name="Woyke T."/>
            <person name="Pelin A."/>
            <person name="Henrissat B."/>
            <person name="Reynolds N.K."/>
            <person name="Benny G.L."/>
            <person name="Smith M.E."/>
            <person name="James T.Y."/>
            <person name="Grigoriev I.V."/>
        </authorList>
    </citation>
    <scope>NUCLEOTIDE SEQUENCE [LARGE SCALE GENOMIC DNA]</scope>
    <source>
        <strain evidence="4">RSA 1356</strain>
    </source>
</reference>
<sequence length="508" mass="55507">MDVSVYYANHASLLATKEDEPRKPVAMPSSVTLAPSCKQPLCSLVWRDDDDDIMSADENIYRVAAGNDGEDGEALDSTKISIATTPSLTPPSSLSSKPSVCSAAATAVPLHSPTSQQKSAVSPVVAPYSHRWSNPLSVPRMRTKKMHGSQGPLARVSHTPRLFTVPSHHDDDQRWRGGRGKPHRHQTLSLRWNKPQRVLVRRSATWSKGEAVRMLAQEHRRLNCSTEELSSAKQPSDKDKPEDWVKPTLPQVMPLPPAKAIPWRKSGDLTAPATRWPAQSWTAYSTSDTSTATDGDSGDSAIHSHCVPAAEVDSMFGTPATSPSAYVERAVPLPPSPARPAMRNIFSHAIVPAPFAGSSSADSLPSTMSDADITQERARIRRELLRAIQPSGMLSHTSSESNFSGFYSLPGSIGASQLNVLLPEPVTRSVCGRRPLCAPRHHLGIILFWGGLLFPPLWLIGAVYLPWPRTERNHNDYLWRHRCRVAIVIVCSGVLLFAIALASMILLR</sequence>
<keyword evidence="4" id="KW-1185">Reference proteome</keyword>
<evidence type="ECO:0000256" key="1">
    <source>
        <dbReference type="SAM" id="MobiDB-lite"/>
    </source>
</evidence>
<evidence type="ECO:0000313" key="3">
    <source>
        <dbReference type="EMBL" id="RKP05615.1"/>
    </source>
</evidence>
<feature type="region of interest" description="Disordered" evidence="1">
    <location>
        <begin position="225"/>
        <end position="263"/>
    </location>
</feature>
<feature type="transmembrane region" description="Helical" evidence="2">
    <location>
        <begin position="443"/>
        <end position="465"/>
    </location>
</feature>
<name>A0A4P9XIR6_9FUNG</name>
<evidence type="ECO:0000256" key="2">
    <source>
        <dbReference type="SAM" id="Phobius"/>
    </source>
</evidence>
<feature type="compositionally biased region" description="Basic and acidic residues" evidence="1">
    <location>
        <begin position="235"/>
        <end position="245"/>
    </location>
</feature>
<feature type="compositionally biased region" description="Polar residues" evidence="1">
    <location>
        <begin position="225"/>
        <end position="234"/>
    </location>
</feature>
<gene>
    <name evidence="3" type="ORF">THASP1DRAFT_25921</name>
</gene>
<feature type="region of interest" description="Disordered" evidence="1">
    <location>
        <begin position="163"/>
        <end position="185"/>
    </location>
</feature>
<keyword evidence="2" id="KW-1133">Transmembrane helix</keyword>
<feature type="transmembrane region" description="Helical" evidence="2">
    <location>
        <begin position="485"/>
        <end position="507"/>
    </location>
</feature>
<feature type="compositionally biased region" description="Basic residues" evidence="1">
    <location>
        <begin position="176"/>
        <end position="185"/>
    </location>
</feature>
<accession>A0A4P9XIR6</accession>
<dbReference type="OrthoDB" id="2375764at2759"/>
<evidence type="ECO:0000313" key="4">
    <source>
        <dbReference type="Proteomes" id="UP000271241"/>
    </source>
</evidence>
<dbReference type="EMBL" id="KZ993078">
    <property type="protein sequence ID" value="RKP05615.1"/>
    <property type="molecule type" value="Genomic_DNA"/>
</dbReference>
<keyword evidence="2" id="KW-0472">Membrane</keyword>
<dbReference type="AlphaFoldDB" id="A0A4P9XIR6"/>
<proteinExistence type="predicted"/>
<protein>
    <submittedName>
        <fullName evidence="3">Uncharacterized protein</fullName>
    </submittedName>
</protein>
<dbReference type="Proteomes" id="UP000271241">
    <property type="component" value="Unassembled WGS sequence"/>
</dbReference>